<evidence type="ECO:0000313" key="3">
    <source>
        <dbReference type="EMBL" id="AYB45792.1"/>
    </source>
</evidence>
<dbReference type="KEGG" id="plw:D5F53_21980"/>
<keyword evidence="2" id="KW-1133">Transmembrane helix</keyword>
<organism evidence="3 4">
    <name type="scientific">Paenibacillus lautus</name>
    <name type="common">Bacillus lautus</name>
    <dbReference type="NCBI Taxonomy" id="1401"/>
    <lineage>
        <taxon>Bacteria</taxon>
        <taxon>Bacillati</taxon>
        <taxon>Bacillota</taxon>
        <taxon>Bacilli</taxon>
        <taxon>Bacillales</taxon>
        <taxon>Paenibacillaceae</taxon>
        <taxon>Paenibacillus</taxon>
    </lineage>
</organism>
<gene>
    <name evidence="3" type="ORF">D5F53_21980</name>
</gene>
<feature type="transmembrane region" description="Helical" evidence="2">
    <location>
        <begin position="88"/>
        <end position="106"/>
    </location>
</feature>
<feature type="transmembrane region" description="Helical" evidence="2">
    <location>
        <begin position="55"/>
        <end position="76"/>
    </location>
</feature>
<evidence type="ECO:0000256" key="1">
    <source>
        <dbReference type="SAM" id="MobiDB-lite"/>
    </source>
</evidence>
<dbReference type="AlphaFoldDB" id="A0A385TTF6"/>
<keyword evidence="2" id="KW-0472">Membrane</keyword>
<accession>A0A385TTF6</accession>
<reference evidence="3 4" key="1">
    <citation type="submission" date="2018-09" db="EMBL/GenBank/DDBJ databases">
        <title>Genome Sequence of Paenibacillus lautus Strain E7593-69, Azo Dye-Degrading Bacteria, Isolated from Commercial Tattoo Inks.</title>
        <authorList>
            <person name="Nho S.W."/>
            <person name="Kim S.-J."/>
            <person name="Kweon O."/>
            <person name="Cerniglia C.E."/>
        </authorList>
    </citation>
    <scope>NUCLEOTIDE SEQUENCE [LARGE SCALE GENOMIC DNA]</scope>
    <source>
        <strain evidence="3 4">E7593-69</strain>
    </source>
</reference>
<evidence type="ECO:0000256" key="2">
    <source>
        <dbReference type="SAM" id="Phobius"/>
    </source>
</evidence>
<dbReference type="EMBL" id="CP032412">
    <property type="protein sequence ID" value="AYB45792.1"/>
    <property type="molecule type" value="Genomic_DNA"/>
</dbReference>
<keyword evidence="4" id="KW-1185">Reference proteome</keyword>
<sequence length="249" mass="27882">MGASNLKRFKLKFTKMDYSIIALAVLFFPLAIVLAAVRVLVTHRHNRCKGRNNRLFGWVLAITYAIMELLMILATIDDKDIESLYSATVVWGVIILVPAMIMLVIANKEDKKFGSLLQFYSNAILHRRLVQVEHIAREARQSPAHVIRDITFMFEERMLPNGKLDNGVVLIPSLHRKSEPFRGEFVSRNGQRVQYSMGDTTARPAPISRTEPASDPAPKSVECPGCGARTVVTHVEGKECEYCGTVIVA</sequence>
<protein>
    <submittedName>
        <fullName evidence="3">Uncharacterized protein</fullName>
    </submittedName>
</protein>
<proteinExistence type="predicted"/>
<name>A0A385TTF6_PAELA</name>
<dbReference type="RefSeq" id="WP_119849466.1">
    <property type="nucleotide sequence ID" value="NZ_CP032412.1"/>
</dbReference>
<feature type="region of interest" description="Disordered" evidence="1">
    <location>
        <begin position="195"/>
        <end position="220"/>
    </location>
</feature>
<feature type="transmembrane region" description="Helical" evidence="2">
    <location>
        <begin position="20"/>
        <end position="43"/>
    </location>
</feature>
<keyword evidence="2" id="KW-0812">Transmembrane</keyword>
<evidence type="ECO:0000313" key="4">
    <source>
        <dbReference type="Proteomes" id="UP000266552"/>
    </source>
</evidence>
<dbReference type="Proteomes" id="UP000266552">
    <property type="component" value="Chromosome"/>
</dbReference>